<evidence type="ECO:0000313" key="1">
    <source>
        <dbReference type="EMBL" id="JAD73478.1"/>
    </source>
</evidence>
<organism evidence="1">
    <name type="scientific">Arundo donax</name>
    <name type="common">Giant reed</name>
    <name type="synonym">Donax arundinaceus</name>
    <dbReference type="NCBI Taxonomy" id="35708"/>
    <lineage>
        <taxon>Eukaryota</taxon>
        <taxon>Viridiplantae</taxon>
        <taxon>Streptophyta</taxon>
        <taxon>Embryophyta</taxon>
        <taxon>Tracheophyta</taxon>
        <taxon>Spermatophyta</taxon>
        <taxon>Magnoliopsida</taxon>
        <taxon>Liliopsida</taxon>
        <taxon>Poales</taxon>
        <taxon>Poaceae</taxon>
        <taxon>PACMAD clade</taxon>
        <taxon>Arundinoideae</taxon>
        <taxon>Arundineae</taxon>
        <taxon>Arundo</taxon>
    </lineage>
</organism>
<protein>
    <submittedName>
        <fullName evidence="1">Uncharacterized protein</fullName>
    </submittedName>
</protein>
<accession>A0A0A9CG93</accession>
<reference evidence="1" key="1">
    <citation type="submission" date="2014-09" db="EMBL/GenBank/DDBJ databases">
        <authorList>
            <person name="Magalhaes I.L.F."/>
            <person name="Oliveira U."/>
            <person name="Santos F.R."/>
            <person name="Vidigal T.H.D.A."/>
            <person name="Brescovit A.D."/>
            <person name="Santos A.J."/>
        </authorList>
    </citation>
    <scope>NUCLEOTIDE SEQUENCE</scope>
    <source>
        <tissue evidence="1">Shoot tissue taken approximately 20 cm above the soil surface</tissue>
    </source>
</reference>
<name>A0A0A9CG93_ARUDO</name>
<sequence>MSGCKYVPSASGVTW</sequence>
<reference evidence="1" key="2">
    <citation type="journal article" date="2015" name="Data Brief">
        <title>Shoot transcriptome of the giant reed, Arundo donax.</title>
        <authorList>
            <person name="Barrero R.A."/>
            <person name="Guerrero F.D."/>
            <person name="Moolhuijzen P."/>
            <person name="Goolsby J.A."/>
            <person name="Tidwell J."/>
            <person name="Bellgard S.E."/>
            <person name="Bellgard M.I."/>
        </authorList>
    </citation>
    <scope>NUCLEOTIDE SEQUENCE</scope>
    <source>
        <tissue evidence="1">Shoot tissue taken approximately 20 cm above the soil surface</tissue>
    </source>
</reference>
<dbReference type="EMBL" id="GBRH01224417">
    <property type="protein sequence ID" value="JAD73478.1"/>
    <property type="molecule type" value="Transcribed_RNA"/>
</dbReference>
<proteinExistence type="predicted"/>